<name>A0A8J3BSG8_9ACTN</name>
<dbReference type="PANTHER" id="PTHR33627">
    <property type="entry name" value="TRANSPOSASE"/>
    <property type="match status" value="1"/>
</dbReference>
<dbReference type="InterPro" id="IPR038721">
    <property type="entry name" value="IS701-like_DDE_dom"/>
</dbReference>
<dbReference type="RefSeq" id="WP_189077351.1">
    <property type="nucleotide sequence ID" value="NZ_BMMX01000001.1"/>
</dbReference>
<gene>
    <name evidence="2" type="ORF">GCM10012284_05110</name>
</gene>
<feature type="domain" description="Transposase IS701-like DDE" evidence="1">
    <location>
        <begin position="42"/>
        <end position="272"/>
    </location>
</feature>
<dbReference type="Pfam" id="PF13546">
    <property type="entry name" value="DDE_5"/>
    <property type="match status" value="1"/>
</dbReference>
<dbReference type="EMBL" id="BMMX01000001">
    <property type="protein sequence ID" value="GGK74085.1"/>
    <property type="molecule type" value="Genomic_DNA"/>
</dbReference>
<organism evidence="2 3">
    <name type="scientific">Mangrovihabitans endophyticus</name>
    <dbReference type="NCBI Taxonomy" id="1751298"/>
    <lineage>
        <taxon>Bacteria</taxon>
        <taxon>Bacillati</taxon>
        <taxon>Actinomycetota</taxon>
        <taxon>Actinomycetes</taxon>
        <taxon>Micromonosporales</taxon>
        <taxon>Micromonosporaceae</taxon>
        <taxon>Mangrovihabitans</taxon>
    </lineage>
</organism>
<dbReference type="AlphaFoldDB" id="A0A8J3BSG8"/>
<sequence length="407" mass="44839">MVWEVVQDLDGLYAPFDRARPAEIKPRTGRPVGEVLDEVCDRLFASLARRDQRLRARDYLRGLLAAPGRKTIRNVAAFVGGSGVDQRLHHFISDSSWNWDEVRRALARHVTEAAPPDAWVVTPVMIPKAGLHAVGVSRCFCRIRRRTLHAQRAVGVMASAAGATFPVSWRLQMPREWLDDQARRARSALPDELSAETLSECTAHALQGVLNSAPDRLPVVVDGRDLEYAQLQLITAAEGPMLLRIPPNIPLRVSDAGLVGHRPEVALPARQIAEAARSRRRLHTYASATGAVRRQMVSSVDVLPAVLPQRLHSRLRLVAVSPFTEHADEELWLTNQTSLPIGAVLDLAGRLALADHDLDLIAERRGIWDFSGRSYPGWHRHVTLASAAHAVQTLAGDETGRLGRVAA</sequence>
<comment type="caution">
    <text evidence="2">The sequence shown here is derived from an EMBL/GenBank/DDBJ whole genome shotgun (WGS) entry which is preliminary data.</text>
</comment>
<evidence type="ECO:0000313" key="3">
    <source>
        <dbReference type="Proteomes" id="UP000656042"/>
    </source>
</evidence>
<reference evidence="2" key="1">
    <citation type="journal article" date="2014" name="Int. J. Syst. Evol. Microbiol.">
        <title>Complete genome sequence of Corynebacterium casei LMG S-19264T (=DSM 44701T), isolated from a smear-ripened cheese.</title>
        <authorList>
            <consortium name="US DOE Joint Genome Institute (JGI-PGF)"/>
            <person name="Walter F."/>
            <person name="Albersmeier A."/>
            <person name="Kalinowski J."/>
            <person name="Ruckert C."/>
        </authorList>
    </citation>
    <scope>NUCLEOTIDE SEQUENCE</scope>
    <source>
        <strain evidence="2">CGMCC 4.7299</strain>
    </source>
</reference>
<evidence type="ECO:0000313" key="2">
    <source>
        <dbReference type="EMBL" id="GGK74085.1"/>
    </source>
</evidence>
<proteinExistence type="predicted"/>
<evidence type="ECO:0000259" key="1">
    <source>
        <dbReference type="Pfam" id="PF13546"/>
    </source>
</evidence>
<reference evidence="2" key="2">
    <citation type="submission" date="2020-09" db="EMBL/GenBank/DDBJ databases">
        <authorList>
            <person name="Sun Q."/>
            <person name="Zhou Y."/>
        </authorList>
    </citation>
    <scope>NUCLEOTIDE SEQUENCE</scope>
    <source>
        <strain evidence="2">CGMCC 4.7299</strain>
    </source>
</reference>
<accession>A0A8J3BSG8</accession>
<dbReference type="InterPro" id="IPR039365">
    <property type="entry name" value="IS701-like"/>
</dbReference>
<keyword evidence="3" id="KW-1185">Reference proteome</keyword>
<protein>
    <submittedName>
        <fullName evidence="2">Putative ISXo8 transposase</fullName>
    </submittedName>
</protein>
<dbReference type="Proteomes" id="UP000656042">
    <property type="component" value="Unassembled WGS sequence"/>
</dbReference>
<dbReference type="PANTHER" id="PTHR33627:SF1">
    <property type="entry name" value="TRANSPOSASE"/>
    <property type="match status" value="1"/>
</dbReference>